<keyword evidence="8" id="KW-0671">Queuosine biosynthesis</keyword>
<comment type="cofactor">
    <cofactor evidence="8">
        <name>S-adenosyl-L-methionine</name>
        <dbReference type="ChEBI" id="CHEBI:59789"/>
    </cofactor>
    <text evidence="8">Binds 1 S-adenosyl-L-methionine per subunit.</text>
</comment>
<evidence type="ECO:0000256" key="3">
    <source>
        <dbReference type="ARBA" id="ARBA00022723"/>
    </source>
</evidence>
<evidence type="ECO:0000256" key="7">
    <source>
        <dbReference type="ARBA" id="ARBA00023239"/>
    </source>
</evidence>
<dbReference type="PROSITE" id="PS51918">
    <property type="entry name" value="RADICAL_SAM"/>
    <property type="match status" value="1"/>
</dbReference>
<dbReference type="PANTHER" id="PTHR42836:SF1">
    <property type="entry name" value="7-CARBOXY-7-DEAZAGUANINE SYNTHASE"/>
    <property type="match status" value="1"/>
</dbReference>
<evidence type="ECO:0000256" key="1">
    <source>
        <dbReference type="ARBA" id="ARBA00022485"/>
    </source>
</evidence>
<dbReference type="GO" id="GO:0051539">
    <property type="term" value="F:4 iron, 4 sulfur cluster binding"/>
    <property type="evidence" value="ECO:0007669"/>
    <property type="project" value="UniProtKB-UniRule"/>
</dbReference>
<keyword evidence="5 8" id="KW-0408">Iron</keyword>
<dbReference type="InterPro" id="IPR007197">
    <property type="entry name" value="rSAM"/>
</dbReference>
<keyword evidence="6 8" id="KW-0411">Iron-sulfur</keyword>
<dbReference type="OrthoDB" id="9792276at2"/>
<dbReference type="HAMAP" id="MF_00917">
    <property type="entry name" value="QueE"/>
    <property type="match status" value="1"/>
</dbReference>
<keyword evidence="2 8" id="KW-0949">S-adenosyl-L-methionine</keyword>
<comment type="pathway">
    <text evidence="8">Purine metabolism; 7-cyano-7-deazaguanine biosynthesis.</text>
</comment>
<dbReference type="PANTHER" id="PTHR42836">
    <property type="entry name" value="7-CARBOXY-7-DEAZAGUANINE SYNTHASE"/>
    <property type="match status" value="1"/>
</dbReference>
<comment type="caution">
    <text evidence="10">The sequence shown here is derived from an EMBL/GenBank/DDBJ whole genome shotgun (WGS) entry which is preliminary data.</text>
</comment>
<dbReference type="Pfam" id="PF04055">
    <property type="entry name" value="Radical_SAM"/>
    <property type="match status" value="1"/>
</dbReference>
<dbReference type="PATRIC" id="fig|1121405.3.peg.3967"/>
<evidence type="ECO:0000256" key="8">
    <source>
        <dbReference type="HAMAP-Rule" id="MF_00917"/>
    </source>
</evidence>
<evidence type="ECO:0000256" key="2">
    <source>
        <dbReference type="ARBA" id="ARBA00022691"/>
    </source>
</evidence>
<dbReference type="SUPFAM" id="SSF102114">
    <property type="entry name" value="Radical SAM enzymes"/>
    <property type="match status" value="1"/>
</dbReference>
<comment type="cofactor">
    <cofactor evidence="8">
        <name>Mg(2+)</name>
        <dbReference type="ChEBI" id="CHEBI:18420"/>
    </cofactor>
</comment>
<reference evidence="10 11" key="1">
    <citation type="journal article" date="2013" name="Genome Announc.">
        <title>Draft genome sequences for three mercury-methylating, sulfate-reducing bacteria.</title>
        <authorList>
            <person name="Brown S.D."/>
            <person name="Hurt R.A.Jr."/>
            <person name="Gilmour C.C."/>
            <person name="Elias D.A."/>
        </authorList>
    </citation>
    <scope>NUCLEOTIDE SEQUENCE [LARGE SCALE GENOMIC DNA]</scope>
    <source>
        <strain evidence="10 11">DSM 2059</strain>
    </source>
</reference>
<dbReference type="CDD" id="cd01335">
    <property type="entry name" value="Radical_SAM"/>
    <property type="match status" value="1"/>
</dbReference>
<dbReference type="EMBL" id="ATHJ01000120">
    <property type="protein sequence ID" value="EPR34117.1"/>
    <property type="molecule type" value="Genomic_DNA"/>
</dbReference>
<keyword evidence="7 8" id="KW-0456">Lyase</keyword>
<comment type="similarity">
    <text evidence="8">Belongs to the radical SAM superfamily. 7-carboxy-7-deazaguanine synthase family.</text>
</comment>
<feature type="binding site" evidence="8">
    <location>
        <position position="38"/>
    </location>
    <ligand>
        <name>[4Fe-4S] cluster</name>
        <dbReference type="ChEBI" id="CHEBI:49883"/>
        <note>4Fe-4S-S-AdoMet</note>
    </ligand>
</feature>
<feature type="binding site" evidence="8">
    <location>
        <position position="70"/>
    </location>
    <ligand>
        <name>substrate</name>
    </ligand>
</feature>
<dbReference type="GO" id="GO:1904047">
    <property type="term" value="F:S-adenosyl-L-methionine binding"/>
    <property type="evidence" value="ECO:0007669"/>
    <property type="project" value="UniProtKB-UniRule"/>
</dbReference>
<evidence type="ECO:0000256" key="4">
    <source>
        <dbReference type="ARBA" id="ARBA00022842"/>
    </source>
</evidence>
<feature type="binding site" evidence="8">
    <location>
        <position position="31"/>
    </location>
    <ligand>
        <name>[4Fe-4S] cluster</name>
        <dbReference type="ChEBI" id="CHEBI:49883"/>
        <note>4Fe-4S-S-AdoMet</note>
    </ligand>
</feature>
<evidence type="ECO:0000259" key="9">
    <source>
        <dbReference type="PROSITE" id="PS51918"/>
    </source>
</evidence>
<comment type="subunit">
    <text evidence="8">Homodimer.</text>
</comment>
<feature type="binding site" evidence="8">
    <location>
        <position position="27"/>
    </location>
    <ligand>
        <name>substrate</name>
    </ligand>
</feature>
<evidence type="ECO:0000256" key="6">
    <source>
        <dbReference type="ARBA" id="ARBA00023014"/>
    </source>
</evidence>
<name>S7TAG8_DESML</name>
<feature type="binding site" evidence="8">
    <location>
        <position position="40"/>
    </location>
    <ligand>
        <name>Mg(2+)</name>
        <dbReference type="ChEBI" id="CHEBI:18420"/>
    </ligand>
</feature>
<comment type="cofactor">
    <cofactor evidence="8">
        <name>[4Fe-4S] cluster</name>
        <dbReference type="ChEBI" id="CHEBI:49883"/>
    </cofactor>
    <text evidence="8">Binds 1 [4Fe-4S] cluster. The cluster is coordinated with 3 cysteines and an exchangeable S-adenosyl-L-methionine.</text>
</comment>
<evidence type="ECO:0000256" key="5">
    <source>
        <dbReference type="ARBA" id="ARBA00023004"/>
    </source>
</evidence>
<accession>S7TAG8</accession>
<dbReference type="GO" id="GO:0000287">
    <property type="term" value="F:magnesium ion binding"/>
    <property type="evidence" value="ECO:0007669"/>
    <property type="project" value="UniProtKB-UniRule"/>
</dbReference>
<protein>
    <recommendedName>
        <fullName evidence="8">7-carboxy-7-deazaguanine synthase</fullName>
        <shortName evidence="8">CDG synthase</shortName>
        <ecNumber evidence="8">4.3.99.3</ecNumber>
    </recommendedName>
    <alternativeName>
        <fullName evidence="8">Queuosine biosynthesis protein QueE</fullName>
    </alternativeName>
</protein>
<keyword evidence="11" id="KW-1185">Reference proteome</keyword>
<feature type="binding site" evidence="8">
    <location>
        <position position="35"/>
    </location>
    <ligand>
        <name>[4Fe-4S] cluster</name>
        <dbReference type="ChEBI" id="CHEBI:49883"/>
        <note>4Fe-4S-S-AdoMet</note>
    </ligand>
</feature>
<feature type="domain" description="Radical SAM core" evidence="9">
    <location>
        <begin position="18"/>
        <end position="207"/>
    </location>
</feature>
<dbReference type="InterPro" id="IPR024924">
    <property type="entry name" value="7-CO-7-deazaguanine_synth-like"/>
</dbReference>
<dbReference type="PIRSF" id="PIRSF000370">
    <property type="entry name" value="QueE"/>
    <property type="match status" value="1"/>
</dbReference>
<dbReference type="EC" id="4.3.99.3" evidence="8"/>
<sequence>MTLTVNEIFFSIQGESSFAGRPCVFIRLTGCNLRCAYCDTRYAYYDGVALDIPDILQRVADYQCPLVEVTGGEPLIQAETPLLIGELIERDFTVLLETNGTQDISRIDDRCIRIVDVKCPTSGEADKNDLDNFDRLSSHDEIKFVIGNREDYEFARTIAGRLSGRPNPVHFSPVFGRLAPDQMAAWILEDRLNVRLQPQLHKIIWNPEQRGV</sequence>
<dbReference type="Gene3D" id="3.20.20.70">
    <property type="entry name" value="Aldolase class I"/>
    <property type="match status" value="1"/>
</dbReference>
<feature type="binding site" evidence="8">
    <location>
        <position position="72"/>
    </location>
    <ligand>
        <name>S-adenosyl-L-methionine</name>
        <dbReference type="ChEBI" id="CHEBI:59789"/>
    </ligand>
</feature>
<dbReference type="UniPathway" id="UPA00391"/>
<dbReference type="STRING" id="897.B2D07_18895"/>
<keyword evidence="1 8" id="KW-0004">4Fe-4S</keyword>
<dbReference type="AlphaFoldDB" id="S7TAG8"/>
<evidence type="ECO:0000313" key="10">
    <source>
        <dbReference type="EMBL" id="EPR34117.1"/>
    </source>
</evidence>
<dbReference type="InterPro" id="IPR013785">
    <property type="entry name" value="Aldolase_TIM"/>
</dbReference>
<proteinExistence type="inferred from homology"/>
<comment type="caution">
    <text evidence="8">Lacks conserved residue(s) required for the propagation of feature annotation.</text>
</comment>
<comment type="function">
    <text evidence="8">Catalyzes the complex heterocyclic radical-mediated conversion of 6-carboxy-5,6,7,8-tetrahydropterin (CPH4) to 7-carboxy-7-deazaguanine (CDG), a step common to the biosynthetic pathways of all 7-deazapurine-containing compounds.</text>
</comment>
<evidence type="ECO:0000313" key="11">
    <source>
        <dbReference type="Proteomes" id="UP000014977"/>
    </source>
</evidence>
<comment type="catalytic activity">
    <reaction evidence="8">
        <text>6-carboxy-5,6,7,8-tetrahydropterin + H(+) = 7-carboxy-7-carbaguanine + NH4(+)</text>
        <dbReference type="Rhea" id="RHEA:27974"/>
        <dbReference type="ChEBI" id="CHEBI:15378"/>
        <dbReference type="ChEBI" id="CHEBI:28938"/>
        <dbReference type="ChEBI" id="CHEBI:61032"/>
        <dbReference type="ChEBI" id="CHEBI:61036"/>
        <dbReference type="EC" id="4.3.99.3"/>
    </reaction>
</comment>
<dbReference type="eggNOG" id="COG0602">
    <property type="taxonomic scope" value="Bacteria"/>
</dbReference>
<feature type="binding site" evidence="8">
    <location>
        <begin position="12"/>
        <end position="14"/>
    </location>
    <ligand>
        <name>substrate</name>
    </ligand>
</feature>
<keyword evidence="4 8" id="KW-0460">Magnesium</keyword>
<feature type="binding site" evidence="8">
    <location>
        <begin position="37"/>
        <end position="39"/>
    </location>
    <ligand>
        <name>S-adenosyl-L-methionine</name>
        <dbReference type="ChEBI" id="CHEBI:59789"/>
    </ligand>
</feature>
<gene>
    <name evidence="8" type="primary">queE</name>
    <name evidence="10" type="ORF">dsmv_3425</name>
</gene>
<dbReference type="SFLD" id="SFLDS00029">
    <property type="entry name" value="Radical_SAM"/>
    <property type="match status" value="1"/>
</dbReference>
<dbReference type="Proteomes" id="UP000014977">
    <property type="component" value="Unassembled WGS sequence"/>
</dbReference>
<organism evidence="10 11">
    <name type="scientific">Desulfococcus multivorans DSM 2059</name>
    <dbReference type="NCBI Taxonomy" id="1121405"/>
    <lineage>
        <taxon>Bacteria</taxon>
        <taxon>Pseudomonadati</taxon>
        <taxon>Thermodesulfobacteriota</taxon>
        <taxon>Desulfobacteria</taxon>
        <taxon>Desulfobacterales</taxon>
        <taxon>Desulfococcaceae</taxon>
        <taxon>Desulfococcus</taxon>
    </lineage>
</organism>
<dbReference type="GO" id="GO:0008616">
    <property type="term" value="P:tRNA queuosine(34) biosynthetic process"/>
    <property type="evidence" value="ECO:0007669"/>
    <property type="project" value="UniProtKB-UniRule"/>
</dbReference>
<keyword evidence="3 8" id="KW-0479">Metal-binding</keyword>
<dbReference type="InterPro" id="IPR058240">
    <property type="entry name" value="rSAM_sf"/>
</dbReference>
<dbReference type="RefSeq" id="WP_020878558.1">
    <property type="nucleotide sequence ID" value="NZ_ATHJ01000120.1"/>
</dbReference>
<dbReference type="GO" id="GO:0016840">
    <property type="term" value="F:carbon-nitrogen lyase activity"/>
    <property type="evidence" value="ECO:0007669"/>
    <property type="project" value="UniProtKB-UniRule"/>
</dbReference>